<dbReference type="Pfam" id="PF13439">
    <property type="entry name" value="Glyco_transf_4"/>
    <property type="match status" value="1"/>
</dbReference>
<organism evidence="4 5">
    <name type="scientific">Gelidibacter salicanalis</name>
    <dbReference type="NCBI Taxonomy" id="291193"/>
    <lineage>
        <taxon>Bacteria</taxon>
        <taxon>Pseudomonadati</taxon>
        <taxon>Bacteroidota</taxon>
        <taxon>Flavobacteriia</taxon>
        <taxon>Flavobacteriales</taxon>
        <taxon>Flavobacteriaceae</taxon>
        <taxon>Gelidibacter</taxon>
    </lineage>
</organism>
<name>A0A5C7AA41_9FLAO</name>
<proteinExistence type="predicted"/>
<dbReference type="PANTHER" id="PTHR12526:SF630">
    <property type="entry name" value="GLYCOSYLTRANSFERASE"/>
    <property type="match status" value="1"/>
</dbReference>
<accession>A0A5C7AA41</accession>
<dbReference type="PANTHER" id="PTHR12526">
    <property type="entry name" value="GLYCOSYLTRANSFERASE"/>
    <property type="match status" value="1"/>
</dbReference>
<comment type="caution">
    <text evidence="4">The sequence shown here is derived from an EMBL/GenBank/DDBJ whole genome shotgun (WGS) entry which is preliminary data.</text>
</comment>
<dbReference type="RefSeq" id="WP_146894311.1">
    <property type="nucleotide sequence ID" value="NZ_VORX01000012.1"/>
</dbReference>
<gene>
    <name evidence="4" type="ORF">ES711_15975</name>
</gene>
<keyword evidence="1" id="KW-0812">Transmembrane</keyword>
<keyword evidence="1" id="KW-0472">Membrane</keyword>
<keyword evidence="1" id="KW-1133">Transmembrane helix</keyword>
<keyword evidence="5" id="KW-1185">Reference proteome</keyword>
<dbReference type="GO" id="GO:0016757">
    <property type="term" value="F:glycosyltransferase activity"/>
    <property type="evidence" value="ECO:0007669"/>
    <property type="project" value="InterPro"/>
</dbReference>
<evidence type="ECO:0000313" key="4">
    <source>
        <dbReference type="EMBL" id="TXE04834.1"/>
    </source>
</evidence>
<dbReference type="EMBL" id="VORX01000012">
    <property type="protein sequence ID" value="TXE04834.1"/>
    <property type="molecule type" value="Genomic_DNA"/>
</dbReference>
<dbReference type="InterPro" id="IPR001296">
    <property type="entry name" value="Glyco_trans_1"/>
</dbReference>
<dbReference type="OrthoDB" id="791981at2"/>
<keyword evidence="4" id="KW-0808">Transferase</keyword>
<feature type="domain" description="Glycosyl transferase family 1" evidence="2">
    <location>
        <begin position="186"/>
        <end position="321"/>
    </location>
</feature>
<evidence type="ECO:0000259" key="2">
    <source>
        <dbReference type="Pfam" id="PF00534"/>
    </source>
</evidence>
<dbReference type="Gene3D" id="3.40.50.2000">
    <property type="entry name" value="Glycogen Phosphorylase B"/>
    <property type="match status" value="2"/>
</dbReference>
<evidence type="ECO:0000256" key="1">
    <source>
        <dbReference type="SAM" id="Phobius"/>
    </source>
</evidence>
<evidence type="ECO:0000313" key="5">
    <source>
        <dbReference type="Proteomes" id="UP000321734"/>
    </source>
</evidence>
<feature type="transmembrane region" description="Helical" evidence="1">
    <location>
        <begin position="83"/>
        <end position="102"/>
    </location>
</feature>
<dbReference type="Pfam" id="PF00534">
    <property type="entry name" value="Glycos_transf_1"/>
    <property type="match status" value="1"/>
</dbReference>
<dbReference type="Proteomes" id="UP000321734">
    <property type="component" value="Unassembled WGS sequence"/>
</dbReference>
<protein>
    <submittedName>
        <fullName evidence="4">Glycosyltransferase</fullName>
    </submittedName>
</protein>
<dbReference type="CDD" id="cd03811">
    <property type="entry name" value="GT4_GT28_WabH-like"/>
    <property type="match status" value="1"/>
</dbReference>
<dbReference type="AlphaFoldDB" id="A0A5C7AA41"/>
<reference evidence="4 5" key="1">
    <citation type="submission" date="2019-08" db="EMBL/GenBank/DDBJ databases">
        <title>Genome sequence of Gelidibacter salicanalis IC162T.</title>
        <authorList>
            <person name="Bowman J.P."/>
        </authorList>
    </citation>
    <scope>NUCLEOTIDE SEQUENCE [LARGE SCALE GENOMIC DNA]</scope>
    <source>
        <strain evidence="4 5">IC162</strain>
    </source>
</reference>
<feature type="domain" description="Glycosyltransferase subfamily 4-like N-terminal" evidence="3">
    <location>
        <begin position="17"/>
        <end position="181"/>
    </location>
</feature>
<sequence length="364" mass="41965">MKSKIKVFFIIPNLYAGGAERVMSFVSQNLNTAKFDVTLIVIGFKKDNRYSITKIPVIYLNKKRVLHSSMALIKILRKQKPKVVISAIAHLNIFMGFISLLFPKIKFVGRHTIVSIVDKKFKAENKKPIKKRLRKKLRRPLGFGYKFLDIIICQSTDMYNQMKFKSKVPEHKLKIINNPITDNFNLKPEATKQDDLVKFITVARISKNKGHKRILNVLSKLNYPFQYTIIGDGIEKDNVLKLIRKLGIEDRIVYIPFTNEVPKYLAESDFYLMGSYSEGLPNSLIESCSVGTPALAFRAPGGLNEIIEDGVNGYLVDNETEYLEKLQQSHHWDKDLIRESVYRKFNKEKIIGQYEELIVELSTK</sequence>
<evidence type="ECO:0000259" key="3">
    <source>
        <dbReference type="Pfam" id="PF13439"/>
    </source>
</evidence>
<dbReference type="SUPFAM" id="SSF53756">
    <property type="entry name" value="UDP-Glycosyltransferase/glycogen phosphorylase"/>
    <property type="match status" value="1"/>
</dbReference>
<dbReference type="InterPro" id="IPR028098">
    <property type="entry name" value="Glyco_trans_4-like_N"/>
</dbReference>